<protein>
    <submittedName>
        <fullName evidence="1">Uncharacterized protein</fullName>
    </submittedName>
</protein>
<sequence length="81" mass="8857">MSDTLSRNGTPYLACIMAETRGGPYYIATAPTPQALEILGRTLRERNGVRGETEDPVAILAVWYEECENEVAALLRAAEIS</sequence>
<dbReference type="Proteomes" id="UP000045978">
    <property type="component" value="Unassembled WGS sequence"/>
</dbReference>
<accession>A0A0K2ZPB4</accession>
<gene>
    <name evidence="1" type="ORF">XTPLMG730_1333</name>
</gene>
<evidence type="ECO:0000313" key="2">
    <source>
        <dbReference type="Proteomes" id="UP000045978"/>
    </source>
</evidence>
<organism evidence="1 2">
    <name type="scientific">Xanthomonas graminis pv. phlei</name>
    <dbReference type="NCBI Taxonomy" id="487906"/>
    <lineage>
        <taxon>Bacteria</taxon>
        <taxon>Pseudomonadati</taxon>
        <taxon>Pseudomonadota</taxon>
        <taxon>Gammaproteobacteria</taxon>
        <taxon>Lysobacterales</taxon>
        <taxon>Lysobacteraceae</taxon>
        <taxon>Xanthomonas</taxon>
        <taxon>Xanthomonas translucens group</taxon>
        <taxon>Xanthomonas graminis</taxon>
    </lineage>
</organism>
<name>A0A0K2ZPB4_9XANT</name>
<dbReference type="RefSeq" id="WP_237651232.1">
    <property type="nucleotide sequence ID" value="NZ_CP076251.1"/>
</dbReference>
<evidence type="ECO:0000313" key="1">
    <source>
        <dbReference type="EMBL" id="CTP86054.1"/>
    </source>
</evidence>
<dbReference type="AlphaFoldDB" id="A0A0K2ZPB4"/>
<dbReference type="EMBL" id="CXOJ01000022">
    <property type="protein sequence ID" value="CTP86054.1"/>
    <property type="molecule type" value="Genomic_DNA"/>
</dbReference>
<proteinExistence type="predicted"/>
<reference evidence="1 2" key="1">
    <citation type="submission" date="2015-07" db="EMBL/GenBank/DDBJ databases">
        <authorList>
            <person name="Noorani M."/>
        </authorList>
    </citation>
    <scope>NUCLEOTIDE SEQUENCE [LARGE SCALE GENOMIC DNA]</scope>
    <source>
        <strain evidence="1">LMG730</strain>
    </source>
</reference>